<dbReference type="AlphaFoldDB" id="A0A6J6HT91"/>
<evidence type="ECO:0000313" key="2">
    <source>
        <dbReference type="EMBL" id="CAB4615763.1"/>
    </source>
</evidence>
<reference evidence="2" key="1">
    <citation type="submission" date="2020-05" db="EMBL/GenBank/DDBJ databases">
        <authorList>
            <person name="Chiriac C."/>
            <person name="Salcher M."/>
            <person name="Ghai R."/>
            <person name="Kavagutti S V."/>
        </authorList>
    </citation>
    <scope>NUCLEOTIDE SEQUENCE</scope>
</reference>
<dbReference type="Gene3D" id="1.10.260.40">
    <property type="entry name" value="lambda repressor-like DNA-binding domains"/>
    <property type="match status" value="1"/>
</dbReference>
<sequence>MMEIAEHSKRLPIEDHCAAKLKLLRRNKGLTLEECEIASNGQFKAVVLGSYERGTRAVSLSKLSQLADFYEVSIAYFFASKSHSLEGRWIFDLRRLKERNDGNFPLNFIANALARIAELRSDWEGEILSIRESDRISFEIVLGSEREEQIARLKAMQIIVDRTSEPQNL</sequence>
<protein>
    <submittedName>
        <fullName evidence="2">Unannotated protein</fullName>
    </submittedName>
</protein>
<dbReference type="InterPro" id="IPR010982">
    <property type="entry name" value="Lambda_DNA-bd_dom_sf"/>
</dbReference>
<name>A0A6J6HT91_9ZZZZ</name>
<dbReference type="PROSITE" id="PS50943">
    <property type="entry name" value="HTH_CROC1"/>
    <property type="match status" value="1"/>
</dbReference>
<dbReference type="CDD" id="cd00093">
    <property type="entry name" value="HTH_XRE"/>
    <property type="match status" value="1"/>
</dbReference>
<gene>
    <name evidence="2" type="ORF">UFOPK1946_00037</name>
</gene>
<dbReference type="EMBL" id="CAEZVG010000001">
    <property type="protein sequence ID" value="CAB4615763.1"/>
    <property type="molecule type" value="Genomic_DNA"/>
</dbReference>
<accession>A0A6J6HT91</accession>
<dbReference type="Gene3D" id="1.10.10.1930">
    <property type="match status" value="1"/>
</dbReference>
<feature type="domain" description="HTH cro/C1-type" evidence="1">
    <location>
        <begin position="21"/>
        <end position="77"/>
    </location>
</feature>
<dbReference type="SMART" id="SM00530">
    <property type="entry name" value="HTH_XRE"/>
    <property type="match status" value="1"/>
</dbReference>
<dbReference type="InterPro" id="IPR038099">
    <property type="entry name" value="BldD-like_C_sf"/>
</dbReference>
<evidence type="ECO:0000259" key="1">
    <source>
        <dbReference type="PROSITE" id="PS50943"/>
    </source>
</evidence>
<dbReference type="SUPFAM" id="SSF47413">
    <property type="entry name" value="lambda repressor-like DNA-binding domains"/>
    <property type="match status" value="1"/>
</dbReference>
<dbReference type="Pfam" id="PF01381">
    <property type="entry name" value="HTH_3"/>
    <property type="match status" value="1"/>
</dbReference>
<dbReference type="InterPro" id="IPR001387">
    <property type="entry name" value="Cro/C1-type_HTH"/>
</dbReference>
<dbReference type="GO" id="GO:0003677">
    <property type="term" value="F:DNA binding"/>
    <property type="evidence" value="ECO:0007669"/>
    <property type="project" value="InterPro"/>
</dbReference>
<proteinExistence type="predicted"/>
<organism evidence="2">
    <name type="scientific">freshwater metagenome</name>
    <dbReference type="NCBI Taxonomy" id="449393"/>
    <lineage>
        <taxon>unclassified sequences</taxon>
        <taxon>metagenomes</taxon>
        <taxon>ecological metagenomes</taxon>
    </lineage>
</organism>